<comment type="function">
    <text evidence="1">Dirigent proteins impart stereoselectivity on the phenoxy radical-coupling reaction, yielding optically active lignans from two molecules of coniferyl alcohol in the biosynthesis of lignans, flavonolignans, and alkaloids and thus plays a central role in plant secondary metabolism.</text>
</comment>
<dbReference type="InterPro" id="IPR004265">
    <property type="entry name" value="Dirigent"/>
</dbReference>
<dbReference type="AlphaFoldDB" id="A0A6A2XY13"/>
<evidence type="ECO:0000313" key="2">
    <source>
        <dbReference type="EMBL" id="KAE8671995.1"/>
    </source>
</evidence>
<comment type="subcellular location">
    <subcellularLocation>
        <location evidence="1">Secreted</location>
        <location evidence="1">Extracellular space</location>
        <location evidence="1">Apoplast</location>
    </subcellularLocation>
</comment>
<reference evidence="2" key="1">
    <citation type="submission" date="2019-09" db="EMBL/GenBank/DDBJ databases">
        <title>Draft genome information of white flower Hibiscus syriacus.</title>
        <authorList>
            <person name="Kim Y.-M."/>
        </authorList>
    </citation>
    <scope>NUCLEOTIDE SEQUENCE [LARGE SCALE GENOMIC DNA]</scope>
    <source>
        <strain evidence="2">YM2019G1</strain>
    </source>
</reference>
<keyword evidence="1" id="KW-0964">Secreted</keyword>
<sequence>MFETIIVVDDELIEAHELGSVVLGRVQGFYLASSLDGNSQTIALTVVLHGGEHEIEDTISFFGVYRTVSPESQIAVVSGTEKY</sequence>
<comment type="caution">
    <text evidence="2">The sequence shown here is derived from an EMBL/GenBank/DDBJ whole genome shotgun (WGS) entry which is preliminary data.</text>
</comment>
<dbReference type="Pfam" id="PF03018">
    <property type="entry name" value="Dirigent"/>
    <property type="match status" value="1"/>
</dbReference>
<comment type="similarity">
    <text evidence="1">Belongs to the plant dirigent protein family.</text>
</comment>
<proteinExistence type="inferred from homology"/>
<dbReference type="PANTHER" id="PTHR46215:SF15">
    <property type="entry name" value="DIRIGENT PROTEIN 24"/>
    <property type="match status" value="1"/>
</dbReference>
<evidence type="ECO:0000313" key="3">
    <source>
        <dbReference type="Proteomes" id="UP000436088"/>
    </source>
</evidence>
<protein>
    <recommendedName>
        <fullName evidence="1">Dirigent protein</fullName>
    </recommendedName>
</protein>
<evidence type="ECO:0000256" key="1">
    <source>
        <dbReference type="RuleBase" id="RU363099"/>
    </source>
</evidence>
<gene>
    <name evidence="2" type="ORF">F3Y22_tig00111877pilonHSYRG00319</name>
</gene>
<dbReference type="PANTHER" id="PTHR46215">
    <property type="entry name" value="DIRIGENT PROTEIN 24-RELATED"/>
    <property type="match status" value="1"/>
</dbReference>
<accession>A0A6A2XY13</accession>
<keyword evidence="1" id="KW-0052">Apoplast</keyword>
<organism evidence="2 3">
    <name type="scientific">Hibiscus syriacus</name>
    <name type="common">Rose of Sharon</name>
    <dbReference type="NCBI Taxonomy" id="106335"/>
    <lineage>
        <taxon>Eukaryota</taxon>
        <taxon>Viridiplantae</taxon>
        <taxon>Streptophyta</taxon>
        <taxon>Embryophyta</taxon>
        <taxon>Tracheophyta</taxon>
        <taxon>Spermatophyta</taxon>
        <taxon>Magnoliopsida</taxon>
        <taxon>eudicotyledons</taxon>
        <taxon>Gunneridae</taxon>
        <taxon>Pentapetalae</taxon>
        <taxon>rosids</taxon>
        <taxon>malvids</taxon>
        <taxon>Malvales</taxon>
        <taxon>Malvaceae</taxon>
        <taxon>Malvoideae</taxon>
        <taxon>Hibiscus</taxon>
    </lineage>
</organism>
<keyword evidence="3" id="KW-1185">Reference proteome</keyword>
<dbReference type="EMBL" id="VEPZ02001457">
    <property type="protein sequence ID" value="KAE8671995.1"/>
    <property type="molecule type" value="Genomic_DNA"/>
</dbReference>
<comment type="subunit">
    <text evidence="1">Homodimer.</text>
</comment>
<name>A0A6A2XY13_HIBSY</name>
<dbReference type="GO" id="GO:0048046">
    <property type="term" value="C:apoplast"/>
    <property type="evidence" value="ECO:0007669"/>
    <property type="project" value="UniProtKB-SubCell"/>
</dbReference>
<dbReference type="Proteomes" id="UP000436088">
    <property type="component" value="Unassembled WGS sequence"/>
</dbReference>